<evidence type="ECO:0000259" key="10">
    <source>
        <dbReference type="PROSITE" id="PS50102"/>
    </source>
</evidence>
<dbReference type="Gene3D" id="3.40.50.150">
    <property type="entry name" value="Vaccinia Virus protein VP39"/>
    <property type="match status" value="1"/>
</dbReference>
<feature type="active site" evidence="8">
    <location>
        <position position="527"/>
    </location>
</feature>
<evidence type="ECO:0000256" key="5">
    <source>
        <dbReference type="ARBA" id="ARBA00047278"/>
    </source>
</evidence>
<dbReference type="Gene3D" id="3.30.70.330">
    <property type="match status" value="1"/>
</dbReference>
<reference evidence="12" key="1">
    <citation type="submission" date="2013-11" db="EMBL/GenBank/DDBJ databases">
        <title>The genomic landscape of the Guanapo guppy.</title>
        <authorList>
            <person name="Kuenstner A."/>
            <person name="Dreyer C."/>
        </authorList>
    </citation>
    <scope>NUCLEOTIDE SEQUENCE</scope>
    <source>
        <strain evidence="12">Guanapo</strain>
    </source>
</reference>
<dbReference type="CDD" id="cd02440">
    <property type="entry name" value="AdoMet_MTases"/>
    <property type="match status" value="1"/>
</dbReference>
<proteinExistence type="inferred from homology"/>
<evidence type="ECO:0000313" key="11">
    <source>
        <dbReference type="Ensembl" id="ENSPREP00000027978.1"/>
    </source>
</evidence>
<dbReference type="GO" id="GO:0006396">
    <property type="term" value="P:RNA processing"/>
    <property type="evidence" value="ECO:0007669"/>
    <property type="project" value="InterPro"/>
</dbReference>
<dbReference type="InterPro" id="IPR029063">
    <property type="entry name" value="SAM-dependent_MTases_sf"/>
</dbReference>
<dbReference type="InterPro" id="IPR012677">
    <property type="entry name" value="Nucleotide-bd_a/b_plait_sf"/>
</dbReference>
<dbReference type="InterPro" id="IPR000504">
    <property type="entry name" value="RRM_dom"/>
</dbReference>
<feature type="domain" description="RRM" evidence="10">
    <location>
        <begin position="64"/>
        <end position="137"/>
    </location>
</feature>
<dbReference type="InterPro" id="IPR035979">
    <property type="entry name" value="RBD_domain_sf"/>
</dbReference>
<dbReference type="GO" id="GO:0032259">
    <property type="term" value="P:methylation"/>
    <property type="evidence" value="ECO:0007669"/>
    <property type="project" value="UniProtKB-KW"/>
</dbReference>
<dbReference type="InterPro" id="IPR030391">
    <property type="entry name" value="MeTrfase_TrmA_CS"/>
</dbReference>
<dbReference type="Gene3D" id="2.40.50.1070">
    <property type="match status" value="1"/>
</dbReference>
<evidence type="ECO:0000256" key="9">
    <source>
        <dbReference type="SAM" id="MobiDB-lite"/>
    </source>
</evidence>
<evidence type="ECO:0000256" key="2">
    <source>
        <dbReference type="ARBA" id="ARBA00022679"/>
    </source>
</evidence>
<dbReference type="Proteomes" id="UP000242638">
    <property type="component" value="Unassembled WGS sequence"/>
</dbReference>
<keyword evidence="3 7" id="KW-0949">S-adenosyl-L-methionine</keyword>
<evidence type="ECO:0000256" key="7">
    <source>
        <dbReference type="PROSITE-ProRule" id="PRU01024"/>
    </source>
</evidence>
<comment type="similarity">
    <text evidence="7">Belongs to the class I-like SAM-binding methyltransferase superfamily. RNA M5U methyltransferase family.</text>
</comment>
<dbReference type="GeneTree" id="ENSGT00530000063723"/>
<dbReference type="InterPro" id="IPR034262">
    <property type="entry name" value="TRMT2A_RRM"/>
</dbReference>
<evidence type="ECO:0000256" key="3">
    <source>
        <dbReference type="ARBA" id="ARBA00022691"/>
    </source>
</evidence>
<dbReference type="Pfam" id="PF05958">
    <property type="entry name" value="tRNA_U5-meth_tr"/>
    <property type="match status" value="1"/>
</dbReference>
<dbReference type="Pfam" id="PF00076">
    <property type="entry name" value="RRM_1"/>
    <property type="match status" value="1"/>
</dbReference>
<accession>A0A3P9Q296</accession>
<organism evidence="11 12">
    <name type="scientific">Poecilia reticulata</name>
    <name type="common">Guppy</name>
    <name type="synonym">Acanthophacelus reticulatus</name>
    <dbReference type="NCBI Taxonomy" id="8081"/>
    <lineage>
        <taxon>Eukaryota</taxon>
        <taxon>Metazoa</taxon>
        <taxon>Chordata</taxon>
        <taxon>Craniata</taxon>
        <taxon>Vertebrata</taxon>
        <taxon>Euteleostomi</taxon>
        <taxon>Actinopterygii</taxon>
        <taxon>Neopterygii</taxon>
        <taxon>Teleostei</taxon>
        <taxon>Neoteleostei</taxon>
        <taxon>Acanthomorphata</taxon>
        <taxon>Ovalentaria</taxon>
        <taxon>Atherinomorphae</taxon>
        <taxon>Cyprinodontiformes</taxon>
        <taxon>Poeciliidae</taxon>
        <taxon>Poeciliinae</taxon>
        <taxon>Poecilia</taxon>
    </lineage>
</organism>
<dbReference type="EC" id="2.1.1.35" evidence="4"/>
<dbReference type="PROSITE" id="PS50102">
    <property type="entry name" value="RRM"/>
    <property type="match status" value="1"/>
</dbReference>
<evidence type="ECO:0000256" key="8">
    <source>
        <dbReference type="PROSITE-ProRule" id="PRU10015"/>
    </source>
</evidence>
<dbReference type="PANTHER" id="PTHR45904">
    <property type="entry name" value="TRNA (URACIL-5-)-METHYLTRANSFERASE"/>
    <property type="match status" value="1"/>
</dbReference>
<sequence length="593" mass="66485">MADLSGVAAPEAASSKEEKPGDDLTQLSKTDAPKPDPPAEGSEATSDTNMYRYIKEDLFTSEIYKVEIRNLPKFVGFNDLKKFLAKHGLNPHKIKLFGKQTFAFVTFKNEEERDKAMKMVHGMQWKGQVLSVRLAKPKADPILRKRKQGEEEGHVQIANAVTPLWNVPYEEQLRIKEQEVVEILQRLAKEIGSTNKAMLPWLFAQKGKFNKMCCPLEAIRPSPTQTEYRNKCEFLISVGADGEDKTIGFRLGKYKGGSCAVVGPAETCHVSAEAKRVVHEFQKFIRTTKYSVYSPETYEGHWKQLTVRTTRTKQAMAIIFFNPQKLEEEELSALKNSMKMYFLEGEGKESGITSLHFVREGQRTSPNLEDLPCELVAGESCIHEELLGLKFRISPHSFFQVNTGAAEVLYSAVGEWAQLDKDSTVLDVCCGTGTIGLSLAKSVKKVIGIELCQEAVEDAKMNAKLNDLSNVEFHCGKAEDVFPNILNALVSPNVTAIVDPPRAGLHTKVILAIRRAEHLKRLVYVACNAKAAMTNFIDLCRAPSNRVHGAPFRPVRAMAVDLFPQTKHVEILLLFERSNQHNQTLLHLFNNYF</sequence>
<feature type="binding site" evidence="7">
    <location>
        <position position="450"/>
    </location>
    <ligand>
        <name>S-adenosyl-L-methionine</name>
        <dbReference type="ChEBI" id="CHEBI:59789"/>
    </ligand>
</feature>
<reference evidence="11" key="2">
    <citation type="submission" date="2025-08" db="UniProtKB">
        <authorList>
            <consortium name="Ensembl"/>
        </authorList>
    </citation>
    <scope>IDENTIFICATION</scope>
    <source>
        <strain evidence="11">Guanapo</strain>
    </source>
</reference>
<evidence type="ECO:0000256" key="1">
    <source>
        <dbReference type="ARBA" id="ARBA00022603"/>
    </source>
</evidence>
<dbReference type="Ensembl" id="ENSPRET00000028285.1">
    <property type="protein sequence ID" value="ENSPREP00000027978.1"/>
    <property type="gene ID" value="ENSPREG00000018920.1"/>
</dbReference>
<dbReference type="SUPFAM" id="SSF53335">
    <property type="entry name" value="S-adenosyl-L-methionine-dependent methyltransferases"/>
    <property type="match status" value="1"/>
</dbReference>
<dbReference type="GO" id="GO:0003723">
    <property type="term" value="F:RNA binding"/>
    <property type="evidence" value="ECO:0007669"/>
    <property type="project" value="UniProtKB-UniRule"/>
</dbReference>
<dbReference type="STRING" id="8081.ENSPREP00000027978"/>
<dbReference type="InterPro" id="IPR045850">
    <property type="entry name" value="TRM2_met"/>
</dbReference>
<dbReference type="AlphaFoldDB" id="A0A3P9Q296"/>
<evidence type="ECO:0000256" key="4">
    <source>
        <dbReference type="ARBA" id="ARBA00033763"/>
    </source>
</evidence>
<comment type="catalytic activity">
    <reaction evidence="5">
        <text>uridine(54) in tRNA + S-adenosyl-L-methionine = 5-methyluridine(54) in tRNA + S-adenosyl-L-homocysteine + H(+)</text>
        <dbReference type="Rhea" id="RHEA:42712"/>
        <dbReference type="Rhea" id="RHEA-COMP:10167"/>
        <dbReference type="Rhea" id="RHEA-COMP:10193"/>
        <dbReference type="ChEBI" id="CHEBI:15378"/>
        <dbReference type="ChEBI" id="CHEBI:57856"/>
        <dbReference type="ChEBI" id="CHEBI:59789"/>
        <dbReference type="ChEBI" id="CHEBI:65315"/>
        <dbReference type="ChEBI" id="CHEBI:74447"/>
        <dbReference type="EC" id="2.1.1.35"/>
    </reaction>
    <physiologicalReaction direction="left-to-right" evidence="5">
        <dbReference type="Rhea" id="RHEA:42713"/>
    </physiologicalReaction>
</comment>
<dbReference type="PROSITE" id="PS51687">
    <property type="entry name" value="SAM_MT_RNA_M5U"/>
    <property type="match status" value="1"/>
</dbReference>
<comment type="caution">
    <text evidence="7">Lacks conserved residue(s) required for the propagation of feature annotation.</text>
</comment>
<dbReference type="PROSITE" id="PS01230">
    <property type="entry name" value="TRMA_1"/>
    <property type="match status" value="1"/>
</dbReference>
<feature type="active site" description="Nucleophile" evidence="7">
    <location>
        <position position="527"/>
    </location>
</feature>
<dbReference type="GO" id="GO:0009451">
    <property type="term" value="P:RNA modification"/>
    <property type="evidence" value="ECO:0007669"/>
    <property type="project" value="UniProtKB-ARBA"/>
</dbReference>
<keyword evidence="12" id="KW-1185">Reference proteome</keyword>
<dbReference type="GO" id="GO:0030697">
    <property type="term" value="F:tRNA (uracil(54)-C5)-methyltransferase activity, S-adenosyl methionine-dependent"/>
    <property type="evidence" value="ECO:0007669"/>
    <property type="project" value="UniProtKB-EC"/>
</dbReference>
<feature type="binding site" evidence="7">
    <location>
        <position position="499"/>
    </location>
    <ligand>
        <name>S-adenosyl-L-methionine</name>
        <dbReference type="ChEBI" id="CHEBI:59789"/>
    </ligand>
</feature>
<keyword evidence="1 7" id="KW-0489">Methyltransferase</keyword>
<protein>
    <recommendedName>
        <fullName evidence="4">tRNA (uracil(54)-C(5))-methyltransferase</fullName>
        <ecNumber evidence="4">2.1.1.35</ecNumber>
    </recommendedName>
</protein>
<feature type="region of interest" description="Disordered" evidence="9">
    <location>
        <begin position="1"/>
        <end position="47"/>
    </location>
</feature>
<evidence type="ECO:0000256" key="6">
    <source>
        <dbReference type="PROSITE-ProRule" id="PRU00176"/>
    </source>
</evidence>
<feature type="binding site" evidence="7">
    <location>
        <position position="400"/>
    </location>
    <ligand>
        <name>S-adenosyl-L-methionine</name>
        <dbReference type="ChEBI" id="CHEBI:59789"/>
    </ligand>
</feature>
<keyword evidence="6" id="KW-0694">RNA-binding</keyword>
<dbReference type="OMA" id="TPLWNMP"/>
<dbReference type="SUPFAM" id="SSF54928">
    <property type="entry name" value="RNA-binding domain, RBD"/>
    <property type="match status" value="1"/>
</dbReference>
<dbReference type="InterPro" id="IPR030390">
    <property type="entry name" value="MeTrfase_TrmA_AS"/>
</dbReference>
<dbReference type="PROSITE" id="PS01231">
    <property type="entry name" value="TRMA_2"/>
    <property type="match status" value="1"/>
</dbReference>
<dbReference type="CDD" id="cd12439">
    <property type="entry name" value="RRM_TRMT2A"/>
    <property type="match status" value="1"/>
</dbReference>
<dbReference type="InterPro" id="IPR010280">
    <property type="entry name" value="U5_MeTrfase_fam"/>
</dbReference>
<name>A0A3P9Q296_POERE</name>
<dbReference type="Bgee" id="ENSPREG00000018920">
    <property type="expression patterns" value="Expressed in caudal fin and 1 other cell type or tissue"/>
</dbReference>
<dbReference type="PANTHER" id="PTHR45904:SF2">
    <property type="entry name" value="TRNA (URACIL-5-)-METHYLTRANSFERASE HOMOLOG A"/>
    <property type="match status" value="1"/>
</dbReference>
<reference evidence="11" key="3">
    <citation type="submission" date="2025-09" db="UniProtKB">
        <authorList>
            <consortium name="Ensembl"/>
        </authorList>
    </citation>
    <scope>IDENTIFICATION</scope>
    <source>
        <strain evidence="11">Guanapo</strain>
    </source>
</reference>
<keyword evidence="2 7" id="KW-0808">Transferase</keyword>
<dbReference type="SMART" id="SM00360">
    <property type="entry name" value="RRM"/>
    <property type="match status" value="1"/>
</dbReference>
<evidence type="ECO:0000313" key="12">
    <source>
        <dbReference type="Proteomes" id="UP000242638"/>
    </source>
</evidence>